<organism evidence="1 2">
    <name type="scientific">Anisodus acutangulus</name>
    <dbReference type="NCBI Taxonomy" id="402998"/>
    <lineage>
        <taxon>Eukaryota</taxon>
        <taxon>Viridiplantae</taxon>
        <taxon>Streptophyta</taxon>
        <taxon>Embryophyta</taxon>
        <taxon>Tracheophyta</taxon>
        <taxon>Spermatophyta</taxon>
        <taxon>Magnoliopsida</taxon>
        <taxon>eudicotyledons</taxon>
        <taxon>Gunneridae</taxon>
        <taxon>Pentapetalae</taxon>
        <taxon>asterids</taxon>
        <taxon>lamiids</taxon>
        <taxon>Solanales</taxon>
        <taxon>Solanaceae</taxon>
        <taxon>Solanoideae</taxon>
        <taxon>Hyoscyameae</taxon>
        <taxon>Anisodus</taxon>
    </lineage>
</organism>
<accession>A0A9Q1MF61</accession>
<dbReference type="OrthoDB" id="1305444at2759"/>
<proteinExistence type="predicted"/>
<gene>
    <name evidence="1" type="ORF">K7X08_032219</name>
</gene>
<reference evidence="2" key="1">
    <citation type="journal article" date="2023" name="Proc. Natl. Acad. Sci. U.S.A.">
        <title>Genomic and structural basis for evolution of tropane alkaloid biosynthesis.</title>
        <authorList>
            <person name="Wanga Y.-J."/>
            <person name="Taina T."/>
            <person name="Yua J.-Y."/>
            <person name="Lia J."/>
            <person name="Xua B."/>
            <person name="Chenc J."/>
            <person name="D'Auriad J.C."/>
            <person name="Huanga J.-P."/>
            <person name="Huanga S.-X."/>
        </authorList>
    </citation>
    <scope>NUCLEOTIDE SEQUENCE [LARGE SCALE GENOMIC DNA]</scope>
    <source>
        <strain evidence="2">cv. KIB-2019</strain>
    </source>
</reference>
<protein>
    <submittedName>
        <fullName evidence="1">Uncharacterized protein</fullName>
    </submittedName>
</protein>
<dbReference type="EMBL" id="JAJAGQ010000008">
    <property type="protein sequence ID" value="KAJ8556467.1"/>
    <property type="molecule type" value="Genomic_DNA"/>
</dbReference>
<comment type="caution">
    <text evidence="1">The sequence shown here is derived from an EMBL/GenBank/DDBJ whole genome shotgun (WGS) entry which is preliminary data.</text>
</comment>
<evidence type="ECO:0000313" key="1">
    <source>
        <dbReference type="EMBL" id="KAJ8556467.1"/>
    </source>
</evidence>
<evidence type="ECO:0000313" key="2">
    <source>
        <dbReference type="Proteomes" id="UP001152561"/>
    </source>
</evidence>
<name>A0A9Q1MF61_9SOLA</name>
<dbReference type="Proteomes" id="UP001152561">
    <property type="component" value="Unassembled WGS sequence"/>
</dbReference>
<sequence>MFPFKSNHQTLKPQVSIQPEEDVSDPFIVARDSPTIIADALPSDVSTVDPKSVMTRELPTIVAEPLHIVHSPERAADVGFPTAVDPDVGHAPQPITPSQVSQNTRKSTRLSKTSAWLNNFIHRSSKPNISSFTYPLSNSMYYAAIDRRNDEGDLVLAFSSPIHCISNIEAEAMAARQGLKLCVQKN</sequence>
<dbReference type="AlphaFoldDB" id="A0A9Q1MF61"/>
<keyword evidence="2" id="KW-1185">Reference proteome</keyword>